<name>A0A8J8JSB9_9BACT</name>
<keyword evidence="1" id="KW-0812">Transmembrane</keyword>
<keyword evidence="1" id="KW-1133">Transmembrane helix</keyword>
<evidence type="ECO:0000256" key="1">
    <source>
        <dbReference type="SAM" id="Phobius"/>
    </source>
</evidence>
<keyword evidence="3" id="KW-1185">Reference proteome</keyword>
<gene>
    <name evidence="2" type="ORF">GD597_03880</name>
</gene>
<feature type="transmembrane region" description="Helical" evidence="1">
    <location>
        <begin position="53"/>
        <end position="74"/>
    </location>
</feature>
<comment type="caution">
    <text evidence="2">The sequence shown here is derived from an EMBL/GenBank/DDBJ whole genome shotgun (WGS) entry which is preliminary data.</text>
</comment>
<organism evidence="2 3">
    <name type="scientific">Limnovirga soli</name>
    <dbReference type="NCBI Taxonomy" id="2656915"/>
    <lineage>
        <taxon>Bacteria</taxon>
        <taxon>Pseudomonadati</taxon>
        <taxon>Bacteroidota</taxon>
        <taxon>Chitinophagia</taxon>
        <taxon>Chitinophagales</taxon>
        <taxon>Chitinophagaceae</taxon>
        <taxon>Limnovirga</taxon>
    </lineage>
</organism>
<reference evidence="2" key="1">
    <citation type="submission" date="2019-10" db="EMBL/GenBank/DDBJ databases">
        <title>Draft genome sequence of Panacibacter sp. KCS-6.</title>
        <authorList>
            <person name="Yim K.J."/>
        </authorList>
    </citation>
    <scope>NUCLEOTIDE SEQUENCE</scope>
    <source>
        <strain evidence="2">KCS-6</strain>
    </source>
</reference>
<sequence>MQTNKNINQIMNALDGAQPAEAPPFFYTRLQAKMQQQLAYQPPVWVRFITRPAFIIAMLLLFVTANGIVIGQLINSGSSQTTSTTPMQSFATEYNLGVSSILETK</sequence>
<dbReference type="RefSeq" id="WP_171606505.1">
    <property type="nucleotide sequence ID" value="NZ_WHPF01000002.1"/>
</dbReference>
<keyword evidence="1" id="KW-0472">Membrane</keyword>
<dbReference type="AlphaFoldDB" id="A0A8J8JSB9"/>
<protein>
    <submittedName>
        <fullName evidence="2">Uncharacterized protein</fullName>
    </submittedName>
</protein>
<evidence type="ECO:0000313" key="3">
    <source>
        <dbReference type="Proteomes" id="UP000598971"/>
    </source>
</evidence>
<proteinExistence type="predicted"/>
<evidence type="ECO:0000313" key="2">
    <source>
        <dbReference type="EMBL" id="NNV54588.1"/>
    </source>
</evidence>
<dbReference type="Proteomes" id="UP000598971">
    <property type="component" value="Unassembled WGS sequence"/>
</dbReference>
<accession>A0A8J8JSB9</accession>
<dbReference type="EMBL" id="WHPF01000002">
    <property type="protein sequence ID" value="NNV54588.1"/>
    <property type="molecule type" value="Genomic_DNA"/>
</dbReference>